<gene>
    <name evidence="2" type="ORF">FNV44_03060</name>
</gene>
<feature type="transmembrane region" description="Helical" evidence="1">
    <location>
        <begin position="100"/>
        <end position="125"/>
    </location>
</feature>
<feature type="transmembrane region" description="Helical" evidence="1">
    <location>
        <begin position="72"/>
        <end position="93"/>
    </location>
</feature>
<dbReference type="RefSeq" id="WP_012242460.1">
    <property type="nucleotide sequence ID" value="NZ_JACAOE010000001.1"/>
</dbReference>
<organism evidence="2 3">
    <name type="scientific">Acholeplasma laidlawii</name>
    <dbReference type="NCBI Taxonomy" id="2148"/>
    <lineage>
        <taxon>Bacteria</taxon>
        <taxon>Bacillati</taxon>
        <taxon>Mycoplasmatota</taxon>
        <taxon>Mollicutes</taxon>
        <taxon>Acholeplasmatales</taxon>
        <taxon>Acholeplasmataceae</taxon>
        <taxon>Acholeplasma</taxon>
    </lineage>
</organism>
<comment type="caution">
    <text evidence="2">The sequence shown here is derived from an EMBL/GenBank/DDBJ whole genome shotgun (WGS) entry which is preliminary data.</text>
</comment>
<dbReference type="EMBL" id="VKID01000001">
    <property type="protein sequence ID" value="TRY00039.1"/>
    <property type="molecule type" value="Genomic_DNA"/>
</dbReference>
<feature type="transmembrane region" description="Helical" evidence="1">
    <location>
        <begin position="137"/>
        <end position="155"/>
    </location>
</feature>
<evidence type="ECO:0000313" key="3">
    <source>
        <dbReference type="Proteomes" id="UP000315938"/>
    </source>
</evidence>
<keyword evidence="1" id="KW-0812">Transmembrane</keyword>
<accession>A0A553IIK7</accession>
<proteinExistence type="predicted"/>
<dbReference type="AlphaFoldDB" id="A0A553IIK7"/>
<protein>
    <recommendedName>
        <fullName evidence="4">Rod shape-determining protein MreD</fullName>
    </recommendedName>
</protein>
<evidence type="ECO:0000313" key="2">
    <source>
        <dbReference type="EMBL" id="TRY00039.1"/>
    </source>
</evidence>
<name>A0A553IIK7_ACHLA</name>
<keyword evidence="1" id="KW-1133">Transmembrane helix</keyword>
<evidence type="ECO:0008006" key="4">
    <source>
        <dbReference type="Google" id="ProtNLM"/>
    </source>
</evidence>
<evidence type="ECO:0000256" key="1">
    <source>
        <dbReference type="SAM" id="Phobius"/>
    </source>
</evidence>
<keyword evidence="1" id="KW-0472">Membrane</keyword>
<sequence>MKGRLQIYDIVIISLLTSFLFIQEQILTFMPNIQLTIFLIVLYSKKLGWLKTSLIVTIHVLLDSFYTSSFGIIYTPYIYIGLMLIPLTLTTIFKKINNHILLGLLGILFSIIYSWLFLIPFVFILEVNPYLYIASDIPFQILLSASSFLSIIVLYEPTSNLFDHLLKKN</sequence>
<dbReference type="GeneID" id="41338691"/>
<reference evidence="2 3" key="1">
    <citation type="submission" date="2019-07" db="EMBL/GenBank/DDBJ databases">
        <title>Genome sequence of Acholeplasma laidlawii strain with increased resistance to erythromycin.</title>
        <authorList>
            <person name="Medvedeva E.S."/>
            <person name="Baranova N.B."/>
            <person name="Siniagina M.N."/>
            <person name="Mouzykantov A."/>
            <person name="Chernova O.A."/>
            <person name="Chernov V.M."/>
        </authorList>
    </citation>
    <scope>NUCLEOTIDE SEQUENCE [LARGE SCALE GENOMIC DNA]</scope>
    <source>
        <strain evidence="2 3">PG8REry</strain>
    </source>
</reference>
<feature type="transmembrane region" description="Helical" evidence="1">
    <location>
        <begin position="6"/>
        <end position="27"/>
    </location>
</feature>
<dbReference type="Proteomes" id="UP000315938">
    <property type="component" value="Unassembled WGS sequence"/>
</dbReference>